<dbReference type="Proteomes" id="UP000682005">
    <property type="component" value="Chromosome 2"/>
</dbReference>
<evidence type="ECO:0000313" key="1">
    <source>
        <dbReference type="EMBL" id="AKU70484.1"/>
    </source>
</evidence>
<dbReference type="SUPFAM" id="SSF48371">
    <property type="entry name" value="ARM repeat"/>
    <property type="match status" value="1"/>
</dbReference>
<dbReference type="InterPro" id="IPR016024">
    <property type="entry name" value="ARM-type_fold"/>
</dbReference>
<dbReference type="RefSeq" id="WP_042741011.1">
    <property type="nucleotide sequence ID" value="NZ_BAKO01000019.1"/>
</dbReference>
<dbReference type="KEGG" id="pfus:ADJ77_12075"/>
<proteinExistence type="predicted"/>
<dbReference type="Proteomes" id="UP000060345">
    <property type="component" value="Chromosome 2"/>
</dbReference>
<dbReference type="EMBL" id="CP012075">
    <property type="protein sequence ID" value="AKU70484.1"/>
    <property type="molecule type" value="Genomic_DNA"/>
</dbReference>
<dbReference type="OrthoDB" id="1078912at2"/>
<dbReference type="Pfam" id="PF13646">
    <property type="entry name" value="HEAT_2"/>
    <property type="match status" value="1"/>
</dbReference>
<accession>A0A0K1NN28</accession>
<evidence type="ECO:0000313" key="3">
    <source>
        <dbReference type="Proteomes" id="UP000060345"/>
    </source>
</evidence>
<evidence type="ECO:0000313" key="4">
    <source>
        <dbReference type="Proteomes" id="UP000682005"/>
    </source>
</evidence>
<sequence length="226" mass="25278">MDYEGISSAYKKALETDSFKVHNDFLNVLLQDSSAEGMERHYAYFNETDNDDLKRILGKGFLKRGDGGLSFLLGKLGNEADSLVKSNIIHLIGLTYDKKHLPAIVPFLKDDDREVRCKAVIVCGWLGDAEAVDVLKAHYPSEEVGLLRGFTVSAMRQIYFRHSETKDEIVDFIRTCLPEETDEEALAIMIVVLQELTKVKYGLKENPCSGEVSGDVAKAKCKILNL</sequence>
<reference evidence="1 3" key="1">
    <citation type="submission" date="2015-07" db="EMBL/GenBank/DDBJ databases">
        <authorList>
            <person name="Noorani M."/>
        </authorList>
    </citation>
    <scope>NUCLEOTIDE SEQUENCE [LARGE SCALE GENOMIC DNA]</scope>
    <source>
        <strain evidence="1 3">W1435</strain>
    </source>
</reference>
<organism evidence="1 3">
    <name type="scientific">Prevotella fusca JCM 17724</name>
    <dbReference type="NCBI Taxonomy" id="1236517"/>
    <lineage>
        <taxon>Bacteria</taxon>
        <taxon>Pseudomonadati</taxon>
        <taxon>Bacteroidota</taxon>
        <taxon>Bacteroidia</taxon>
        <taxon>Bacteroidales</taxon>
        <taxon>Prevotellaceae</taxon>
        <taxon>Prevotella</taxon>
    </lineage>
</organism>
<protein>
    <submittedName>
        <fullName evidence="2">HEAT repeat domain-containing protein</fullName>
    </submittedName>
</protein>
<dbReference type="EMBL" id="CP072369">
    <property type="protein sequence ID" value="QUB86118.1"/>
    <property type="molecule type" value="Genomic_DNA"/>
</dbReference>
<dbReference type="STRING" id="1236517.ADJ77_12075"/>
<dbReference type="InterPro" id="IPR011989">
    <property type="entry name" value="ARM-like"/>
</dbReference>
<reference evidence="2 4" key="2">
    <citation type="submission" date="2021-03" db="EMBL/GenBank/DDBJ databases">
        <title>Human Oral Microbial Genomes.</title>
        <authorList>
            <person name="Johnston C.D."/>
            <person name="Chen T."/>
            <person name="Dewhirst F.E."/>
        </authorList>
    </citation>
    <scope>NUCLEOTIDE SEQUENCE [LARGE SCALE GENOMIC DNA]</scope>
    <source>
        <strain evidence="2 4">W1435</strain>
    </source>
</reference>
<dbReference type="AlphaFoldDB" id="A0A0K1NN28"/>
<name>A0A0K1NN28_9BACT</name>
<gene>
    <name evidence="1" type="ORF">ADJ77_12075</name>
    <name evidence="2" type="ORF">J5A51_02305</name>
</gene>
<dbReference type="Gene3D" id="1.25.10.10">
    <property type="entry name" value="Leucine-rich Repeat Variant"/>
    <property type="match status" value="1"/>
</dbReference>
<evidence type="ECO:0000313" key="2">
    <source>
        <dbReference type="EMBL" id="QUB86118.1"/>
    </source>
</evidence>
<keyword evidence="4" id="KW-1185">Reference proteome</keyword>